<feature type="domain" description="Bacterial bifunctional deaminase-reductase C-terminal" evidence="1">
    <location>
        <begin position="9"/>
        <end position="172"/>
    </location>
</feature>
<dbReference type="Gene3D" id="3.40.430.10">
    <property type="entry name" value="Dihydrofolate Reductase, subunit A"/>
    <property type="match status" value="1"/>
</dbReference>
<dbReference type="GO" id="GO:0008703">
    <property type="term" value="F:5-amino-6-(5-phosphoribosylamino)uracil reductase activity"/>
    <property type="evidence" value="ECO:0007669"/>
    <property type="project" value="InterPro"/>
</dbReference>
<dbReference type="InterPro" id="IPR050765">
    <property type="entry name" value="Riboflavin_Biosynth_HTPR"/>
</dbReference>
<organism evidence="2 3">
    <name type="scientific">Exilibacterium tricleocarpae</name>
    <dbReference type="NCBI Taxonomy" id="2591008"/>
    <lineage>
        <taxon>Bacteria</taxon>
        <taxon>Pseudomonadati</taxon>
        <taxon>Pseudomonadota</taxon>
        <taxon>Gammaproteobacteria</taxon>
        <taxon>Cellvibrionales</taxon>
        <taxon>Cellvibrionaceae</taxon>
        <taxon>Exilibacterium</taxon>
    </lineage>
</organism>
<dbReference type="PANTHER" id="PTHR38011">
    <property type="entry name" value="DIHYDROFOLATE REDUCTASE FAMILY PROTEIN (AFU_ORTHOLOGUE AFUA_8G06820)"/>
    <property type="match status" value="1"/>
</dbReference>
<name>A0A545TS50_9GAMM</name>
<sequence>MSLISSVYIATSLDGFIARENDDLDWLDAANATVPEGEDCGYQDFMSSVDALVMGRSSYEKVLSFGAWPYDKPVTVLSRNSLDIPAAISHRVFHSNETPAALHQRLSQQGVRRLYVDGGITIQRFLSAGLIDDITITVIPVILGSGKPLFGPLEKDIALRHVATKTYDCGFVQSTYTVIKT</sequence>
<protein>
    <submittedName>
        <fullName evidence="2">Dihydrofolate reductase</fullName>
    </submittedName>
</protein>
<evidence type="ECO:0000259" key="1">
    <source>
        <dbReference type="Pfam" id="PF01872"/>
    </source>
</evidence>
<evidence type="ECO:0000313" key="2">
    <source>
        <dbReference type="EMBL" id="TQV80039.1"/>
    </source>
</evidence>
<keyword evidence="3" id="KW-1185">Reference proteome</keyword>
<dbReference type="InterPro" id="IPR024072">
    <property type="entry name" value="DHFR-like_dom_sf"/>
</dbReference>
<reference evidence="2 3" key="1">
    <citation type="submission" date="2019-06" db="EMBL/GenBank/DDBJ databases">
        <title>Whole genome sequence for Cellvibrionaceae sp. R142.</title>
        <authorList>
            <person name="Wang G."/>
        </authorList>
    </citation>
    <scope>NUCLEOTIDE SEQUENCE [LARGE SCALE GENOMIC DNA]</scope>
    <source>
        <strain evidence="2 3">R142</strain>
    </source>
</reference>
<gene>
    <name evidence="2" type="ORF">FKG94_10215</name>
</gene>
<dbReference type="RefSeq" id="WP_142904139.1">
    <property type="nucleotide sequence ID" value="NZ_ML660092.1"/>
</dbReference>
<dbReference type="GO" id="GO:0009231">
    <property type="term" value="P:riboflavin biosynthetic process"/>
    <property type="evidence" value="ECO:0007669"/>
    <property type="project" value="InterPro"/>
</dbReference>
<dbReference type="SUPFAM" id="SSF53597">
    <property type="entry name" value="Dihydrofolate reductase-like"/>
    <property type="match status" value="1"/>
</dbReference>
<dbReference type="PANTHER" id="PTHR38011:SF11">
    <property type="entry name" value="2,5-DIAMINO-6-RIBOSYLAMINO-4(3H)-PYRIMIDINONE 5'-PHOSPHATE REDUCTASE"/>
    <property type="match status" value="1"/>
</dbReference>
<dbReference type="InterPro" id="IPR002734">
    <property type="entry name" value="RibDG_C"/>
</dbReference>
<dbReference type="AlphaFoldDB" id="A0A545TS50"/>
<dbReference type="EMBL" id="VHSG01000010">
    <property type="protein sequence ID" value="TQV80039.1"/>
    <property type="molecule type" value="Genomic_DNA"/>
</dbReference>
<dbReference type="Pfam" id="PF01872">
    <property type="entry name" value="RibD_C"/>
    <property type="match status" value="1"/>
</dbReference>
<comment type="caution">
    <text evidence="2">The sequence shown here is derived from an EMBL/GenBank/DDBJ whole genome shotgun (WGS) entry which is preliminary data.</text>
</comment>
<accession>A0A545TS50</accession>
<proteinExistence type="predicted"/>
<evidence type="ECO:0000313" key="3">
    <source>
        <dbReference type="Proteomes" id="UP000319732"/>
    </source>
</evidence>
<dbReference type="OrthoDB" id="9782335at2"/>
<dbReference type="Proteomes" id="UP000319732">
    <property type="component" value="Unassembled WGS sequence"/>
</dbReference>